<keyword evidence="1 2" id="KW-0378">Hydrolase</keyword>
<organism evidence="2 3">
    <name type="scientific">Alkalispirochaeta americana</name>
    <dbReference type="NCBI Taxonomy" id="159291"/>
    <lineage>
        <taxon>Bacteria</taxon>
        <taxon>Pseudomonadati</taxon>
        <taxon>Spirochaetota</taxon>
        <taxon>Spirochaetia</taxon>
        <taxon>Spirochaetales</taxon>
        <taxon>Spirochaetaceae</taxon>
        <taxon>Alkalispirochaeta</taxon>
    </lineage>
</organism>
<gene>
    <name evidence="2" type="ORF">SAMN05920897_11652</name>
</gene>
<dbReference type="GO" id="GO:0016787">
    <property type="term" value="F:hydrolase activity"/>
    <property type="evidence" value="ECO:0007669"/>
    <property type="project" value="UniProtKB-KW"/>
</dbReference>
<dbReference type="InterPro" id="IPR006439">
    <property type="entry name" value="HAD-SF_hydro_IA"/>
</dbReference>
<dbReference type="InterPro" id="IPR051540">
    <property type="entry name" value="S-2-haloacid_dehalogenase"/>
</dbReference>
<dbReference type="Proteomes" id="UP000186400">
    <property type="component" value="Unassembled WGS sequence"/>
</dbReference>
<dbReference type="Gene3D" id="3.40.50.1000">
    <property type="entry name" value="HAD superfamily/HAD-like"/>
    <property type="match status" value="1"/>
</dbReference>
<dbReference type="EMBL" id="FTMS01000016">
    <property type="protein sequence ID" value="SIQ83947.1"/>
    <property type="molecule type" value="Genomic_DNA"/>
</dbReference>
<dbReference type="PANTHER" id="PTHR43316">
    <property type="entry name" value="HYDROLASE, HALOACID DELAHOGENASE-RELATED"/>
    <property type="match status" value="1"/>
</dbReference>
<dbReference type="InterPro" id="IPR023214">
    <property type="entry name" value="HAD_sf"/>
</dbReference>
<dbReference type="InterPro" id="IPR036412">
    <property type="entry name" value="HAD-like_sf"/>
</dbReference>
<protein>
    <submittedName>
        <fullName evidence="2">Putative hydrolase of the HAD superfamily</fullName>
    </submittedName>
</protein>
<dbReference type="SFLD" id="SFLDS00003">
    <property type="entry name" value="Haloacid_Dehalogenase"/>
    <property type="match status" value="1"/>
</dbReference>
<dbReference type="SFLD" id="SFLDG01129">
    <property type="entry name" value="C1.5:_HAD__Beta-PGM__Phosphata"/>
    <property type="match status" value="1"/>
</dbReference>
<name>A0A1N6W1F4_9SPIO</name>
<accession>A0A1N6W1F4</accession>
<proteinExistence type="predicted"/>
<reference evidence="2 3" key="1">
    <citation type="submission" date="2017-01" db="EMBL/GenBank/DDBJ databases">
        <authorList>
            <person name="Mah S.A."/>
            <person name="Swanson W.J."/>
            <person name="Moy G.W."/>
            <person name="Vacquier V.D."/>
        </authorList>
    </citation>
    <scope>NUCLEOTIDE SEQUENCE [LARGE SCALE GENOMIC DNA]</scope>
    <source>
        <strain evidence="2 3">ASpG1</strain>
    </source>
</reference>
<dbReference type="SUPFAM" id="SSF56784">
    <property type="entry name" value="HAD-like"/>
    <property type="match status" value="1"/>
</dbReference>
<dbReference type="NCBIfam" id="TIGR01549">
    <property type="entry name" value="HAD-SF-IA-v1"/>
    <property type="match status" value="1"/>
</dbReference>
<keyword evidence="3" id="KW-1185">Reference proteome</keyword>
<dbReference type="Gene3D" id="1.20.120.1600">
    <property type="match status" value="1"/>
</dbReference>
<evidence type="ECO:0000313" key="2">
    <source>
        <dbReference type="EMBL" id="SIQ83947.1"/>
    </source>
</evidence>
<dbReference type="STRING" id="159291.SAMN05920897_11652"/>
<dbReference type="Pfam" id="PF00702">
    <property type="entry name" value="Hydrolase"/>
    <property type="match status" value="1"/>
</dbReference>
<dbReference type="AlphaFoldDB" id="A0A1N6W1F4"/>
<evidence type="ECO:0000313" key="3">
    <source>
        <dbReference type="Proteomes" id="UP000186400"/>
    </source>
</evidence>
<evidence type="ECO:0000256" key="1">
    <source>
        <dbReference type="ARBA" id="ARBA00022801"/>
    </source>
</evidence>
<sequence length="233" mass="25964">MIVTNRVSAVAFDIDGTLYPNSAMYRATALLALRHLRLFRAFGEARKEVRREHHQGPPPRGALAQRTVALTAERLGWTEEKTAGAIGTIIYDRWEQTLKKVSLYPGARELLVWLQDQGVPLGAMSDFPTESKLRILGLEGLWDVAFSSEETETLKPHRAPFDKLAHDLGVPAEEILYVGNSYDYDVLGAASAGMQTAHLTRKPVVAGKADFSFFRFSALREWLEHRVGVSARS</sequence>